<sequence>MIADPGERARFLAEICSPDWHLGLDRGMPVDDAIAALAALHPERADCIRAYKSRWLDMFEGADEAVVAILAELVRKGFDVTALSNFNQDLFALTVPAYPFLGWFRGATVSGTVRLVKPDPAIYALHAQTFGLEPAATLFFDDSPPNVEAARAAGWNAELFTDAAAMRRDLARWGIETETGADREEVTAGAASSAPVR</sequence>
<evidence type="ECO:0000313" key="2">
    <source>
        <dbReference type="Proteomes" id="UP000773614"/>
    </source>
</evidence>
<gene>
    <name evidence="1" type="ORF">E4O86_12730</name>
</gene>
<dbReference type="EMBL" id="SPKJ01000041">
    <property type="protein sequence ID" value="MYZ48576.1"/>
    <property type="molecule type" value="Genomic_DNA"/>
</dbReference>
<evidence type="ECO:0000313" key="1">
    <source>
        <dbReference type="EMBL" id="MYZ48576.1"/>
    </source>
</evidence>
<keyword evidence="2" id="KW-1185">Reference proteome</keyword>
<reference evidence="1" key="1">
    <citation type="submission" date="2019-03" db="EMBL/GenBank/DDBJ databases">
        <title>Afifella sp. nov., isolated from activated sludge.</title>
        <authorList>
            <person name="Li Q."/>
            <person name="Liu Y."/>
        </authorList>
    </citation>
    <scope>NUCLEOTIDE SEQUENCE</scope>
    <source>
        <strain evidence="1">L72</strain>
    </source>
</reference>
<dbReference type="Gene3D" id="1.10.150.240">
    <property type="entry name" value="Putative phosphatase, domain 2"/>
    <property type="match status" value="1"/>
</dbReference>
<dbReference type="AlphaFoldDB" id="A0A964WU15"/>
<dbReference type="InterPro" id="IPR023198">
    <property type="entry name" value="PGP-like_dom2"/>
</dbReference>
<dbReference type="InterPro" id="IPR023214">
    <property type="entry name" value="HAD_sf"/>
</dbReference>
<dbReference type="OrthoDB" id="9807742at2"/>
<dbReference type="PANTHER" id="PTHR43611:SF3">
    <property type="entry name" value="FLAVIN MONONUCLEOTIDE HYDROLASE 1, CHLOROPLATIC"/>
    <property type="match status" value="1"/>
</dbReference>
<dbReference type="NCBIfam" id="TIGR01509">
    <property type="entry name" value="HAD-SF-IA-v3"/>
    <property type="match status" value="1"/>
</dbReference>
<proteinExistence type="predicted"/>
<dbReference type="Proteomes" id="UP000773614">
    <property type="component" value="Unassembled WGS sequence"/>
</dbReference>
<dbReference type="PRINTS" id="PR00413">
    <property type="entry name" value="HADHALOGNASE"/>
</dbReference>
<dbReference type="PANTHER" id="PTHR43611">
    <property type="entry name" value="ALPHA-D-GLUCOSE 1-PHOSPHATE PHOSPHATASE"/>
    <property type="match status" value="1"/>
</dbReference>
<dbReference type="SUPFAM" id="SSF56784">
    <property type="entry name" value="HAD-like"/>
    <property type="match status" value="1"/>
</dbReference>
<comment type="caution">
    <text evidence="1">The sequence shown here is derived from an EMBL/GenBank/DDBJ whole genome shotgun (WGS) entry which is preliminary data.</text>
</comment>
<protein>
    <submittedName>
        <fullName evidence="1">HAD family phosphatase</fullName>
    </submittedName>
</protein>
<organism evidence="1 2">
    <name type="scientific">Propylenella binzhouense</name>
    <dbReference type="NCBI Taxonomy" id="2555902"/>
    <lineage>
        <taxon>Bacteria</taxon>
        <taxon>Pseudomonadati</taxon>
        <taxon>Pseudomonadota</taxon>
        <taxon>Alphaproteobacteria</taxon>
        <taxon>Hyphomicrobiales</taxon>
        <taxon>Propylenellaceae</taxon>
        <taxon>Propylenella</taxon>
    </lineage>
</organism>
<dbReference type="Pfam" id="PF00702">
    <property type="entry name" value="Hydrolase"/>
    <property type="match status" value="1"/>
</dbReference>
<dbReference type="InterPro" id="IPR006439">
    <property type="entry name" value="HAD-SF_hydro_IA"/>
</dbReference>
<accession>A0A964WU15</accession>
<dbReference type="InterPro" id="IPR036412">
    <property type="entry name" value="HAD-like_sf"/>
</dbReference>
<name>A0A964WU15_9HYPH</name>
<dbReference type="Gene3D" id="3.40.50.1000">
    <property type="entry name" value="HAD superfamily/HAD-like"/>
    <property type="match status" value="1"/>
</dbReference>